<sequence>MERFHWLEDHDADVWRTLWTFVSWVPARLDEHLKRQEKMGLPDYMTLLSIAQAENHTTTMSKLADATMMSPSRLSHVMDRLEQRGFTERNRSAEDRRSTFATLTEDGVEFVVRSTPEVIAHIRGTIFEQVTAKEAEQLKKIMAKIMTNTPKAPGM</sequence>
<dbReference type="GO" id="GO:0006950">
    <property type="term" value="P:response to stress"/>
    <property type="evidence" value="ECO:0007669"/>
    <property type="project" value="TreeGrafter"/>
</dbReference>
<protein>
    <submittedName>
        <fullName evidence="1">Uncharacterized protein</fullName>
    </submittedName>
</protein>
<dbReference type="InterPro" id="IPR000835">
    <property type="entry name" value="HTH_MarR-typ"/>
</dbReference>
<reference evidence="1 2" key="1">
    <citation type="submission" date="2015-08" db="EMBL/GenBank/DDBJ databases">
        <authorList>
            <person name="Babu N.S."/>
            <person name="Beckwith C.J."/>
            <person name="Beseler K.G."/>
            <person name="Brison A."/>
            <person name="Carone J.V."/>
            <person name="Caskin T.P."/>
            <person name="Diamond M."/>
            <person name="Durham M.E."/>
            <person name="Foxe J.M."/>
            <person name="Go M."/>
            <person name="Henderson B.A."/>
            <person name="Jones I.B."/>
            <person name="McGettigan J.A."/>
            <person name="Micheletti S.J."/>
            <person name="Nasrallah M.E."/>
            <person name="Ortiz D."/>
            <person name="Piller C.R."/>
            <person name="Privatt S.R."/>
            <person name="Schneider S.L."/>
            <person name="Sharp S."/>
            <person name="Smith T.C."/>
            <person name="Stanton J.D."/>
            <person name="Ullery H.E."/>
            <person name="Wilson R.J."/>
            <person name="Serrano M.G."/>
            <person name="Buck G."/>
            <person name="Lee V."/>
            <person name="Wang Y."/>
            <person name="Carvalho R."/>
            <person name="Voegtly L."/>
            <person name="Shi R."/>
            <person name="Duckworth R."/>
            <person name="Johnson A."/>
            <person name="Loviza R."/>
            <person name="Walstead R."/>
            <person name="Shah Z."/>
            <person name="Kiflezghi M."/>
            <person name="Wade K."/>
            <person name="Ball S.L."/>
            <person name="Bradley K.W."/>
            <person name="Asai D.J."/>
            <person name="Bowman C.A."/>
            <person name="Russell D.A."/>
            <person name="Pope W.H."/>
            <person name="Jacobs-Sera D."/>
            <person name="Hendrix R.W."/>
            <person name="Hatfull G.F."/>
        </authorList>
    </citation>
    <scope>NUCLEOTIDE SEQUENCE [LARGE SCALE GENOMIC DNA]</scope>
    <source>
        <strain evidence="1 2">PUDD_83A45</strain>
    </source>
</reference>
<proteinExistence type="predicted"/>
<dbReference type="SMART" id="SM00347">
    <property type="entry name" value="HTH_MARR"/>
    <property type="match status" value="1"/>
</dbReference>
<dbReference type="InterPro" id="IPR036390">
    <property type="entry name" value="WH_DNA-bd_sf"/>
</dbReference>
<dbReference type="AlphaFoldDB" id="A0A0K1RAS6"/>
<dbReference type="PATRIC" id="fig|156976.3.peg.864"/>
<dbReference type="PANTHER" id="PTHR33164">
    <property type="entry name" value="TRANSCRIPTIONAL REGULATOR, MARR FAMILY"/>
    <property type="match status" value="1"/>
</dbReference>
<name>A0A0K1RAS6_9CORY</name>
<dbReference type="Gene3D" id="1.10.10.10">
    <property type="entry name" value="Winged helix-like DNA-binding domain superfamily/Winged helix DNA-binding domain"/>
    <property type="match status" value="1"/>
</dbReference>
<dbReference type="KEGG" id="crie:AK829_04365"/>
<keyword evidence="2" id="KW-1185">Reference proteome</keyword>
<gene>
    <name evidence="1" type="ORF">AK829_04365</name>
</gene>
<dbReference type="PANTHER" id="PTHR33164:SF99">
    <property type="entry name" value="MARR FAMILY REGULATORY PROTEIN"/>
    <property type="match status" value="1"/>
</dbReference>
<dbReference type="STRING" id="156976.AK829_04365"/>
<dbReference type="RefSeq" id="WP_052204596.1">
    <property type="nucleotide sequence ID" value="NZ_BAAAGW010000002.1"/>
</dbReference>
<dbReference type="SUPFAM" id="SSF46785">
    <property type="entry name" value="Winged helix' DNA-binding domain"/>
    <property type="match status" value="1"/>
</dbReference>
<evidence type="ECO:0000313" key="1">
    <source>
        <dbReference type="EMBL" id="AKV58532.1"/>
    </source>
</evidence>
<evidence type="ECO:0000313" key="2">
    <source>
        <dbReference type="Proteomes" id="UP000060016"/>
    </source>
</evidence>
<dbReference type="PRINTS" id="PR00598">
    <property type="entry name" value="HTHMARR"/>
</dbReference>
<accession>A0A0K1RAS6</accession>
<dbReference type="InterPro" id="IPR036388">
    <property type="entry name" value="WH-like_DNA-bd_sf"/>
</dbReference>
<dbReference type="GO" id="GO:0003700">
    <property type="term" value="F:DNA-binding transcription factor activity"/>
    <property type="evidence" value="ECO:0007669"/>
    <property type="project" value="InterPro"/>
</dbReference>
<dbReference type="Pfam" id="PF01047">
    <property type="entry name" value="MarR"/>
    <property type="match status" value="1"/>
</dbReference>
<organism evidence="1 2">
    <name type="scientific">Corynebacterium riegelii</name>
    <dbReference type="NCBI Taxonomy" id="156976"/>
    <lineage>
        <taxon>Bacteria</taxon>
        <taxon>Bacillati</taxon>
        <taxon>Actinomycetota</taxon>
        <taxon>Actinomycetes</taxon>
        <taxon>Mycobacteriales</taxon>
        <taxon>Corynebacteriaceae</taxon>
        <taxon>Corynebacterium</taxon>
    </lineage>
</organism>
<dbReference type="PROSITE" id="PS50995">
    <property type="entry name" value="HTH_MARR_2"/>
    <property type="match status" value="1"/>
</dbReference>
<dbReference type="EMBL" id="CP012342">
    <property type="protein sequence ID" value="AKV58532.1"/>
    <property type="molecule type" value="Genomic_DNA"/>
</dbReference>
<dbReference type="Proteomes" id="UP000060016">
    <property type="component" value="Chromosome"/>
</dbReference>
<dbReference type="InterPro" id="IPR039422">
    <property type="entry name" value="MarR/SlyA-like"/>
</dbReference>